<feature type="transmembrane region" description="Helical" evidence="14">
    <location>
        <begin position="944"/>
        <end position="962"/>
    </location>
</feature>
<evidence type="ECO:0000256" key="6">
    <source>
        <dbReference type="ARBA" id="ARBA00022679"/>
    </source>
</evidence>
<dbReference type="InterPro" id="IPR003305">
    <property type="entry name" value="CenC_carb-bd"/>
</dbReference>
<feature type="domain" description="CBM-cenC" evidence="16">
    <location>
        <begin position="30"/>
        <end position="112"/>
    </location>
</feature>
<keyword evidence="10 14" id="KW-0472">Membrane</keyword>
<organism evidence="19 20">
    <name type="scientific">Paenibacillus stellifer</name>
    <dbReference type="NCBI Taxonomy" id="169760"/>
    <lineage>
        <taxon>Bacteria</taxon>
        <taxon>Bacillati</taxon>
        <taxon>Bacillota</taxon>
        <taxon>Bacilli</taxon>
        <taxon>Bacillales</taxon>
        <taxon>Paenibacillaceae</taxon>
        <taxon>Paenibacillus</taxon>
    </lineage>
</organism>
<dbReference type="OrthoDB" id="9776737at2"/>
<accession>A0A089N100</accession>
<comment type="similarity">
    <text evidence="3">Belongs to the glycosyltransferase 39 family.</text>
</comment>
<feature type="domain" description="Protein O-mannosyl-transferase C-terminal four TM" evidence="18">
    <location>
        <begin position="1089"/>
        <end position="1269"/>
    </location>
</feature>
<dbReference type="Pfam" id="PF02018">
    <property type="entry name" value="CBM_4_9"/>
    <property type="match status" value="1"/>
</dbReference>
<keyword evidence="4" id="KW-1003">Cell membrane</keyword>
<evidence type="ECO:0000256" key="7">
    <source>
        <dbReference type="ARBA" id="ARBA00022692"/>
    </source>
</evidence>
<evidence type="ECO:0000256" key="12">
    <source>
        <dbReference type="ARBA" id="ARBA00093617"/>
    </source>
</evidence>
<feature type="transmembrane region" description="Helical" evidence="14">
    <location>
        <begin position="511"/>
        <end position="529"/>
    </location>
</feature>
<feature type="transmembrane region" description="Helical" evidence="14">
    <location>
        <begin position="894"/>
        <end position="915"/>
    </location>
</feature>
<feature type="signal peptide" evidence="15">
    <location>
        <begin position="1"/>
        <end position="28"/>
    </location>
</feature>
<dbReference type="PANTHER" id="PTHR10050">
    <property type="entry name" value="DOLICHYL-PHOSPHATE-MANNOSE--PROTEIN MANNOSYLTRANSFERASE"/>
    <property type="match status" value="1"/>
</dbReference>
<comment type="pathway">
    <text evidence="2">Protein modification; protein glycosylation.</text>
</comment>
<dbReference type="InterPro" id="IPR003342">
    <property type="entry name" value="ArnT-like_N"/>
</dbReference>
<evidence type="ECO:0000256" key="8">
    <source>
        <dbReference type="ARBA" id="ARBA00022801"/>
    </source>
</evidence>
<evidence type="ECO:0000256" key="10">
    <source>
        <dbReference type="ARBA" id="ARBA00023136"/>
    </source>
</evidence>
<feature type="transmembrane region" description="Helical" evidence="14">
    <location>
        <begin position="1150"/>
        <end position="1167"/>
    </location>
</feature>
<evidence type="ECO:0000256" key="14">
    <source>
        <dbReference type="SAM" id="Phobius"/>
    </source>
</evidence>
<evidence type="ECO:0000256" key="5">
    <source>
        <dbReference type="ARBA" id="ARBA00022676"/>
    </source>
</evidence>
<feature type="transmembrane region" description="Helical" evidence="14">
    <location>
        <begin position="541"/>
        <end position="557"/>
    </location>
</feature>
<feature type="transmembrane region" description="Helical" evidence="14">
    <location>
        <begin position="982"/>
        <end position="1015"/>
    </location>
</feature>
<dbReference type="GO" id="GO:0016798">
    <property type="term" value="F:hydrolase activity, acting on glycosyl bonds"/>
    <property type="evidence" value="ECO:0007669"/>
    <property type="project" value="InterPro"/>
</dbReference>
<dbReference type="InterPro" id="IPR008979">
    <property type="entry name" value="Galactose-bd-like_sf"/>
</dbReference>
<feature type="transmembrane region" description="Helical" evidence="14">
    <location>
        <begin position="686"/>
        <end position="704"/>
    </location>
</feature>
<feature type="transmembrane region" description="Helical" evidence="14">
    <location>
        <begin position="381"/>
        <end position="400"/>
    </location>
</feature>
<dbReference type="SUPFAM" id="SSF49785">
    <property type="entry name" value="Galactose-binding domain-like"/>
    <property type="match status" value="2"/>
</dbReference>
<keyword evidence="8" id="KW-0378">Hydrolase</keyword>
<dbReference type="EMBL" id="CP009286">
    <property type="protein sequence ID" value="AIQ62339.1"/>
    <property type="molecule type" value="Genomic_DNA"/>
</dbReference>
<evidence type="ECO:0000259" key="18">
    <source>
        <dbReference type="Pfam" id="PF16192"/>
    </source>
</evidence>
<keyword evidence="7 14" id="KW-0812">Transmembrane</keyword>
<name>A0A089N100_9BACL</name>
<evidence type="ECO:0000256" key="3">
    <source>
        <dbReference type="ARBA" id="ARBA00007222"/>
    </source>
</evidence>
<evidence type="ECO:0000256" key="9">
    <source>
        <dbReference type="ARBA" id="ARBA00022989"/>
    </source>
</evidence>
<dbReference type="InterPro" id="IPR027005">
    <property type="entry name" value="PMT-like"/>
</dbReference>
<dbReference type="Gene3D" id="2.60.120.260">
    <property type="entry name" value="Galactose-binding domain-like"/>
    <property type="match status" value="2"/>
</dbReference>
<evidence type="ECO:0000256" key="1">
    <source>
        <dbReference type="ARBA" id="ARBA00004651"/>
    </source>
</evidence>
<comment type="subcellular location">
    <subcellularLocation>
        <location evidence="1">Cell membrane</location>
        <topology evidence="1">Multi-pass membrane protein</topology>
    </subcellularLocation>
</comment>
<evidence type="ECO:0000256" key="13">
    <source>
        <dbReference type="ARBA" id="ARBA00093644"/>
    </source>
</evidence>
<dbReference type="Pfam" id="PF16192">
    <property type="entry name" value="PMT_4TMC"/>
    <property type="match status" value="1"/>
</dbReference>
<evidence type="ECO:0000256" key="11">
    <source>
        <dbReference type="ARBA" id="ARBA00024033"/>
    </source>
</evidence>
<feature type="transmembrane region" description="Helical" evidence="14">
    <location>
        <begin position="212"/>
        <end position="230"/>
    </location>
</feature>
<dbReference type="Pfam" id="PF09594">
    <property type="entry name" value="GT87"/>
    <property type="match status" value="1"/>
</dbReference>
<feature type="transmembrane region" description="Helical" evidence="14">
    <location>
        <begin position="409"/>
        <end position="434"/>
    </location>
</feature>
<gene>
    <name evidence="19" type="ORF">PSTEL_03610</name>
</gene>
<keyword evidence="20" id="KW-1185">Reference proteome</keyword>
<dbReference type="GO" id="GO:0006493">
    <property type="term" value="P:protein O-linked glycosylation"/>
    <property type="evidence" value="ECO:0007669"/>
    <property type="project" value="InterPro"/>
</dbReference>
<dbReference type="STRING" id="169760.PSTEL_03610"/>
<feature type="transmembrane region" description="Helical" evidence="14">
    <location>
        <begin position="479"/>
        <end position="499"/>
    </location>
</feature>
<evidence type="ECO:0000256" key="15">
    <source>
        <dbReference type="SAM" id="SignalP"/>
    </source>
</evidence>
<protein>
    <recommendedName>
        <fullName evidence="12">Polyprenol-phosphate-mannose--protein mannosyltransferase</fullName>
    </recommendedName>
    <alternativeName>
        <fullName evidence="13">Protein O-mannosyltransferase</fullName>
    </alternativeName>
</protein>
<sequence>MKKWPLAAKLTLLLMLFMLVLPAGTMFAEGNLLKNPGFEEADGKVPVSWTQDLWVQGGEASVLSVESEDVHSGAYAAVIENRQPNHAKWIQTVAVKPDTHYKVSGWVKVVSAGSEGLGANFFVAGVGGGYPSTKDTGGTWQELTFVGKTGSGQKEMTIGAALGGYGNLATGKAYFDDVTVEELTSAPAGASVISLDSSSGVSQEVKALKISWKNILIFSALFSGLFAWVYRTAFRSDRLLRKEKGSYGAWLWLAMGIAFLLRLRLGWTQEGYMSDMRTFMYWGQRLAEVGPGRFYQEGIFADYPPGYLYILYLLHSLKVGLGIVPGSGGEMLLFKLPAILSDLVAGWLIYRYGSKKLGSGIALGLSLLYLFNPAVLTDSAVWGQADAFFVLFLLVSIIAVSENKLAASAVWFAIATAVKPQALIFTPVLLFAFYHRRAWLEMLKGAVFGLVTFAVITLPFFWGNGGLKGLIDLYMGTLSSYPYSTVNAFNLYTLIAPSWTSIDQTWLGIPFRIWGNIAILAAVVLAGVYSFRKDRKDLSKSYFIGLVLIVVMFVVGTKMHERYMFPALILSLFTFMETKDRRLLTLFFGISLTQYINVAYVLLFLNAGQNPGSDGVVILTSIANIALLLFMLYTGWDIYYRRRILPLAPPRTQGELRASDLALAGELRIPEGESAAAPPRLLRKDWLWMGAITVLYGALALVHLGSSSSPETVWAPSSAGESFVVDLGSAKQLDRVQIFGGVGTGEFTLEFGQTQDSFSSPLKINEDVGNVFIWKSNDLNVSARYVKVNVNTPGFYLHEMAFYEQGSATPLPVSNVSEDTGGTPKTGKPANLFDEQQLIPANSGFMNSSYFDEIYHARTAYEFAHGIVPYENTHPPLGKLLISVGMALFGVNPFGWRIVGTVFGIAMLPALYVMAHRLFGRTRYAALATGLFALDFMHFTQTRIATIDVYVVFFIMLMFYFMQRYMVMNFYRVPLRRTLWPLFWSGLFFGIGVASKWIALYGGAGLAIMLGISLFDRYRQHRAARRLLAAGAAGDPAMAEACREAAGSFWKKTIITLSCCLVFFVVIPAAIYSASFIPVLSVTEQGYTFKGLIDAQTSMYDYHSKLEATHPFSSQWWQWPFMKRPVWFFSGGEGQPAGMVSSIVTMGNPLIWWTGVFAVLALLWLTIKRRQKAEYMIWIAYFSQYVPWMLVPRTTFLYHYFAMVPFMILALVYVFRQFDDLLLERRAKTIRYVYVAAVFVLFVMFYPVLSGMQVSGSYVTGILRWFPTWVF</sequence>
<feature type="transmembrane region" description="Helical" evidence="14">
    <location>
        <begin position="585"/>
        <end position="605"/>
    </location>
</feature>
<evidence type="ECO:0000259" key="16">
    <source>
        <dbReference type="Pfam" id="PF02018"/>
    </source>
</evidence>
<keyword evidence="5" id="KW-0328">Glycosyltransferase</keyword>
<evidence type="ECO:0000313" key="19">
    <source>
        <dbReference type="EMBL" id="AIQ62339.1"/>
    </source>
</evidence>
<feature type="transmembrane region" description="Helical" evidence="14">
    <location>
        <begin position="617"/>
        <end position="636"/>
    </location>
</feature>
<dbReference type="Proteomes" id="UP000029507">
    <property type="component" value="Chromosome"/>
</dbReference>
<dbReference type="AlphaFoldDB" id="A0A089N100"/>
<feature type="transmembrane region" description="Helical" evidence="14">
    <location>
        <begin position="446"/>
        <end position="467"/>
    </location>
</feature>
<evidence type="ECO:0000256" key="2">
    <source>
        <dbReference type="ARBA" id="ARBA00004922"/>
    </source>
</evidence>
<evidence type="ECO:0000256" key="4">
    <source>
        <dbReference type="ARBA" id="ARBA00022475"/>
    </source>
</evidence>
<dbReference type="HOGENOM" id="CLU_295238_0_0_9"/>
<dbReference type="Pfam" id="PF02366">
    <property type="entry name" value="PMT"/>
    <property type="match status" value="1"/>
</dbReference>
<evidence type="ECO:0000259" key="17">
    <source>
        <dbReference type="Pfam" id="PF02366"/>
    </source>
</evidence>
<feature type="domain" description="ArnT-like N-terminal" evidence="17">
    <location>
        <begin position="844"/>
        <end position="1076"/>
    </location>
</feature>
<comment type="similarity">
    <text evidence="11">Belongs to the glycosyltransferase 87 family.</text>
</comment>
<keyword evidence="9 14" id="KW-1133">Transmembrane helix</keyword>
<keyword evidence="15" id="KW-0732">Signal</keyword>
<feature type="transmembrane region" description="Helical" evidence="14">
    <location>
        <begin position="1174"/>
        <end position="1191"/>
    </location>
</feature>
<dbReference type="GO" id="GO:0000030">
    <property type="term" value="F:mannosyltransferase activity"/>
    <property type="evidence" value="ECO:0007669"/>
    <property type="project" value="InterPro"/>
</dbReference>
<reference evidence="19 20" key="1">
    <citation type="submission" date="2014-08" db="EMBL/GenBank/DDBJ databases">
        <title>Comparative genomics of the Paenibacillus odorifer group.</title>
        <authorList>
            <person name="den Bakker H.C."/>
            <person name="Tsai Y.-C."/>
            <person name="Martin N."/>
            <person name="Korlach J."/>
            <person name="Wiedmann M."/>
        </authorList>
    </citation>
    <scope>NUCLEOTIDE SEQUENCE [LARGE SCALE GENOMIC DNA]</scope>
    <source>
        <strain evidence="19 20">DSM 14472</strain>
    </source>
</reference>
<feature type="transmembrane region" description="Helical" evidence="14">
    <location>
        <begin position="357"/>
        <end position="375"/>
    </location>
</feature>
<feature type="transmembrane region" description="Helical" evidence="14">
    <location>
        <begin position="1197"/>
        <end position="1218"/>
    </location>
</feature>
<dbReference type="InterPro" id="IPR032421">
    <property type="entry name" value="PMT_4TMC"/>
</dbReference>
<evidence type="ECO:0000313" key="20">
    <source>
        <dbReference type="Proteomes" id="UP000029507"/>
    </source>
</evidence>
<dbReference type="UniPathway" id="UPA00378"/>
<feature type="chain" id="PRO_5001847717" description="Polyprenol-phosphate-mannose--protein mannosyltransferase" evidence="15">
    <location>
        <begin position="29"/>
        <end position="1271"/>
    </location>
</feature>
<dbReference type="RefSeq" id="WP_038693511.1">
    <property type="nucleotide sequence ID" value="NZ_CP009286.1"/>
</dbReference>
<feature type="transmembrane region" description="Helical" evidence="14">
    <location>
        <begin position="1053"/>
        <end position="1074"/>
    </location>
</feature>
<proteinExistence type="inferred from homology"/>
<keyword evidence="6 19" id="KW-0808">Transferase</keyword>
<dbReference type="KEGG" id="pste:PSTEL_03610"/>
<dbReference type="GO" id="GO:0005886">
    <property type="term" value="C:plasma membrane"/>
    <property type="evidence" value="ECO:0007669"/>
    <property type="project" value="UniProtKB-SubCell"/>
</dbReference>
<dbReference type="InterPro" id="IPR018584">
    <property type="entry name" value="GT87"/>
</dbReference>
<feature type="transmembrane region" description="Helical" evidence="14">
    <location>
        <begin position="250"/>
        <end position="267"/>
    </location>
</feature>
<feature type="transmembrane region" description="Helical" evidence="14">
    <location>
        <begin position="1230"/>
        <end position="1249"/>
    </location>
</feature>